<evidence type="ECO:0000313" key="2">
    <source>
        <dbReference type="Proteomes" id="UP000555564"/>
    </source>
</evidence>
<sequence length="182" mass="18754">MGSLRLPPRIATGLVLLLVVAAATTGYLVGSGNRAATPAPGASPSSTASAVAEPITWTSKRCSVQVEDRLQLGIEIVNQSATTVTLRQVLPVLPLRGLSATAATWGGCGQLSPPATGDGHLLPAGATTWLTVTFDVLVPCPAPLPVFFTVRYTQENRSSSADLPGFPDLGDVPYTKCPTDSS</sequence>
<dbReference type="RefSeq" id="WP_184978823.1">
    <property type="nucleotide sequence ID" value="NZ_BAAALO010000128.1"/>
</dbReference>
<dbReference type="EMBL" id="JACHIU010000001">
    <property type="protein sequence ID" value="MBB6471650.1"/>
    <property type="molecule type" value="Genomic_DNA"/>
</dbReference>
<dbReference type="AlphaFoldDB" id="A0A7X0M4U7"/>
<evidence type="ECO:0000313" key="1">
    <source>
        <dbReference type="EMBL" id="MBB6471650.1"/>
    </source>
</evidence>
<gene>
    <name evidence="1" type="ORF">BJ992_001081</name>
</gene>
<organism evidence="1 2">
    <name type="scientific">Sphaerisporangium rubeum</name>
    <dbReference type="NCBI Taxonomy" id="321317"/>
    <lineage>
        <taxon>Bacteria</taxon>
        <taxon>Bacillati</taxon>
        <taxon>Actinomycetota</taxon>
        <taxon>Actinomycetes</taxon>
        <taxon>Streptosporangiales</taxon>
        <taxon>Streptosporangiaceae</taxon>
        <taxon>Sphaerisporangium</taxon>
    </lineage>
</organism>
<comment type="caution">
    <text evidence="1">The sequence shown here is derived from an EMBL/GenBank/DDBJ whole genome shotgun (WGS) entry which is preliminary data.</text>
</comment>
<name>A0A7X0M4U7_9ACTN</name>
<protein>
    <submittedName>
        <fullName evidence="1">Uncharacterized protein</fullName>
    </submittedName>
</protein>
<accession>A0A7X0M4U7</accession>
<dbReference type="Proteomes" id="UP000555564">
    <property type="component" value="Unassembled WGS sequence"/>
</dbReference>
<reference evidence="1 2" key="1">
    <citation type="submission" date="2020-08" db="EMBL/GenBank/DDBJ databases">
        <title>Sequencing the genomes of 1000 actinobacteria strains.</title>
        <authorList>
            <person name="Klenk H.-P."/>
        </authorList>
    </citation>
    <scope>NUCLEOTIDE SEQUENCE [LARGE SCALE GENOMIC DNA]</scope>
    <source>
        <strain evidence="1 2">DSM 44936</strain>
    </source>
</reference>
<proteinExistence type="predicted"/>
<keyword evidence="2" id="KW-1185">Reference proteome</keyword>